<keyword evidence="3" id="KW-1185">Reference proteome</keyword>
<keyword evidence="1" id="KW-1133">Transmembrane helix</keyword>
<dbReference type="RefSeq" id="WP_215822394.1">
    <property type="nucleotide sequence ID" value="NZ_JAGSOY010000156.1"/>
</dbReference>
<evidence type="ECO:0000313" key="2">
    <source>
        <dbReference type="EMBL" id="MBU2714124.1"/>
    </source>
</evidence>
<organism evidence="2 3">
    <name type="scientific">Zooshikella harenae</name>
    <dbReference type="NCBI Taxonomy" id="2827238"/>
    <lineage>
        <taxon>Bacteria</taxon>
        <taxon>Pseudomonadati</taxon>
        <taxon>Pseudomonadota</taxon>
        <taxon>Gammaproteobacteria</taxon>
        <taxon>Oceanospirillales</taxon>
        <taxon>Zooshikellaceae</taxon>
        <taxon>Zooshikella</taxon>
    </lineage>
</organism>
<name>A0ABS5ZJ66_9GAMM</name>
<protein>
    <submittedName>
        <fullName evidence="2">Uncharacterized protein</fullName>
    </submittedName>
</protein>
<keyword evidence="1" id="KW-0472">Membrane</keyword>
<comment type="caution">
    <text evidence="2">The sequence shown here is derived from an EMBL/GenBank/DDBJ whole genome shotgun (WGS) entry which is preliminary data.</text>
</comment>
<gene>
    <name evidence="2" type="ORF">KCG35_24025</name>
</gene>
<reference evidence="2 3" key="1">
    <citation type="submission" date="2021-04" db="EMBL/GenBank/DDBJ databases">
        <authorList>
            <person name="Pira H."/>
            <person name="Risdian C."/>
            <person name="Wink J."/>
        </authorList>
    </citation>
    <scope>NUCLEOTIDE SEQUENCE [LARGE SCALE GENOMIC DNA]</scope>
    <source>
        <strain evidence="2 3">WH53</strain>
    </source>
</reference>
<sequence>MTVHQQDEWIFKKEINITHIIATLSLVISAIVFGSSVDKRIELNATNIQHVMTTQAKADLRYKEFRNEMKSDMKGINDKLDRLLDRRSEQR</sequence>
<dbReference type="Proteomes" id="UP000690515">
    <property type="component" value="Unassembled WGS sequence"/>
</dbReference>
<evidence type="ECO:0000256" key="1">
    <source>
        <dbReference type="SAM" id="Phobius"/>
    </source>
</evidence>
<evidence type="ECO:0000313" key="3">
    <source>
        <dbReference type="Proteomes" id="UP000690515"/>
    </source>
</evidence>
<dbReference type="EMBL" id="JAGSOY010000156">
    <property type="protein sequence ID" value="MBU2714124.1"/>
    <property type="molecule type" value="Genomic_DNA"/>
</dbReference>
<accession>A0ABS5ZJ66</accession>
<feature type="transmembrane region" description="Helical" evidence="1">
    <location>
        <begin position="15"/>
        <end position="34"/>
    </location>
</feature>
<proteinExistence type="predicted"/>
<keyword evidence="1" id="KW-0812">Transmembrane</keyword>